<evidence type="ECO:0000313" key="1">
    <source>
        <dbReference type="EMBL" id="CAE7942254.1"/>
    </source>
</evidence>
<dbReference type="Proteomes" id="UP000601435">
    <property type="component" value="Unassembled WGS sequence"/>
</dbReference>
<keyword evidence="2" id="KW-1185">Reference proteome</keyword>
<gene>
    <name evidence="1" type="ORF">SNEC2469_LOCUS34586</name>
</gene>
<sequence>MSTQGRFVTAAAILIGVLSLPVQVSELLSLLRSMKQEEERERVNSIDSCIVLASGSSAAAVAAVAVEEAPSEKLDPEITVPTPTADSLGSSASGFLSISVEDFCREAGVESTSLSVPILDADVGDFFTVLEDVSTAEHVVPEPRSRVKLLAALVRRKRLYKADMRTQSPSGLAG</sequence>
<organism evidence="1 2">
    <name type="scientific">Symbiodinium necroappetens</name>
    <dbReference type="NCBI Taxonomy" id="1628268"/>
    <lineage>
        <taxon>Eukaryota</taxon>
        <taxon>Sar</taxon>
        <taxon>Alveolata</taxon>
        <taxon>Dinophyceae</taxon>
        <taxon>Suessiales</taxon>
        <taxon>Symbiodiniaceae</taxon>
        <taxon>Symbiodinium</taxon>
    </lineage>
</organism>
<dbReference type="EMBL" id="CAJNJA010096099">
    <property type="protein sequence ID" value="CAE7942254.1"/>
    <property type="molecule type" value="Genomic_DNA"/>
</dbReference>
<dbReference type="OrthoDB" id="432820at2759"/>
<reference evidence="1" key="1">
    <citation type="submission" date="2021-02" db="EMBL/GenBank/DDBJ databases">
        <authorList>
            <person name="Dougan E. K."/>
            <person name="Rhodes N."/>
            <person name="Thang M."/>
            <person name="Chan C."/>
        </authorList>
    </citation>
    <scope>NUCLEOTIDE SEQUENCE</scope>
</reference>
<dbReference type="AlphaFoldDB" id="A0A813CGZ4"/>
<proteinExistence type="predicted"/>
<comment type="caution">
    <text evidence="1">The sequence shown here is derived from an EMBL/GenBank/DDBJ whole genome shotgun (WGS) entry which is preliminary data.</text>
</comment>
<evidence type="ECO:0000313" key="2">
    <source>
        <dbReference type="Proteomes" id="UP000601435"/>
    </source>
</evidence>
<name>A0A813CGZ4_9DINO</name>
<protein>
    <submittedName>
        <fullName evidence="1">Uncharacterized protein</fullName>
    </submittedName>
</protein>
<accession>A0A813CGZ4</accession>